<evidence type="ECO:0000259" key="2">
    <source>
        <dbReference type="Pfam" id="PF01882"/>
    </source>
</evidence>
<keyword evidence="1" id="KW-1133">Transmembrane helix</keyword>
<organism evidence="3 4">
    <name type="scientific">Stieleria varia</name>
    <dbReference type="NCBI Taxonomy" id="2528005"/>
    <lineage>
        <taxon>Bacteria</taxon>
        <taxon>Pseudomonadati</taxon>
        <taxon>Planctomycetota</taxon>
        <taxon>Planctomycetia</taxon>
        <taxon>Pirellulales</taxon>
        <taxon>Pirellulaceae</taxon>
        <taxon>Stieleria</taxon>
    </lineage>
</organism>
<feature type="domain" description="DUF58" evidence="2">
    <location>
        <begin position="231"/>
        <end position="319"/>
    </location>
</feature>
<sequence>MSLAIDDLEAANVSPTKEQPTATANEGSGPGFTLIAIISAVILAGMVFGGALWVFAGIAAGIIVFLNHFLAKTWSQCCVAVRSHNNDDDELKVGGRVAVELAVTNTGRLPVFWVLVEDLLPRWATRSEHPTLRVEGDRIQVMLLWPGVTRKLNYEIVCHRRGYFQIGPTVLETGDLMGLYRRYRVGTDPQYVTVLPNVVSLSGYDIGSRRPIGEIRMRDNVMDDPTRLRGIRRWQPGDPMRSVHWAATARTGVLHSKVYEPSSIAGATIVLDLHVQSNPDRDEPVRSDLAITAAASIASALHESGEPFGMVSNGRDAADRIRTEGWMGDHRVRDSATQAAAMKSDNDRMRPVVLPADRGPVHLREVIRTLARLERTDALKLPELLMEAESRISSETTVLAIVQRCDEQSIAALLGLSRRGRAVAVIVNTYDVNDFSSIAGPFIALNIPVFHLAGEQSISDVCRSFALRG</sequence>
<gene>
    <name evidence="3" type="ORF">Pla52n_33010</name>
</gene>
<dbReference type="InterPro" id="IPR002881">
    <property type="entry name" value="DUF58"/>
</dbReference>
<evidence type="ECO:0000256" key="1">
    <source>
        <dbReference type="SAM" id="Phobius"/>
    </source>
</evidence>
<reference evidence="3 4" key="1">
    <citation type="submission" date="2019-02" db="EMBL/GenBank/DDBJ databases">
        <title>Deep-cultivation of Planctomycetes and their phenomic and genomic characterization uncovers novel biology.</title>
        <authorList>
            <person name="Wiegand S."/>
            <person name="Jogler M."/>
            <person name="Boedeker C."/>
            <person name="Pinto D."/>
            <person name="Vollmers J."/>
            <person name="Rivas-Marin E."/>
            <person name="Kohn T."/>
            <person name="Peeters S.H."/>
            <person name="Heuer A."/>
            <person name="Rast P."/>
            <person name="Oberbeckmann S."/>
            <person name="Bunk B."/>
            <person name="Jeske O."/>
            <person name="Meyerdierks A."/>
            <person name="Storesund J.E."/>
            <person name="Kallscheuer N."/>
            <person name="Luecker S."/>
            <person name="Lage O.M."/>
            <person name="Pohl T."/>
            <person name="Merkel B.J."/>
            <person name="Hornburger P."/>
            <person name="Mueller R.-W."/>
            <person name="Bruemmer F."/>
            <person name="Labrenz M."/>
            <person name="Spormann A.M."/>
            <person name="Op Den Camp H."/>
            <person name="Overmann J."/>
            <person name="Amann R."/>
            <person name="Jetten M.S.M."/>
            <person name="Mascher T."/>
            <person name="Medema M.H."/>
            <person name="Devos D.P."/>
            <person name="Kaster A.-K."/>
            <person name="Ovreas L."/>
            <person name="Rohde M."/>
            <person name="Galperin M.Y."/>
            <person name="Jogler C."/>
        </authorList>
    </citation>
    <scope>NUCLEOTIDE SEQUENCE [LARGE SCALE GENOMIC DNA]</scope>
    <source>
        <strain evidence="3 4">Pla52n</strain>
    </source>
</reference>
<name>A0A5C6ARW9_9BACT</name>
<protein>
    <recommendedName>
        <fullName evidence="2">DUF58 domain-containing protein</fullName>
    </recommendedName>
</protein>
<keyword evidence="4" id="KW-1185">Reference proteome</keyword>
<dbReference type="RefSeq" id="WP_146520619.1">
    <property type="nucleotide sequence ID" value="NZ_CP151726.1"/>
</dbReference>
<keyword evidence="1" id="KW-0472">Membrane</keyword>
<accession>A0A5C6ARW9</accession>
<dbReference type="Proteomes" id="UP000320176">
    <property type="component" value="Unassembled WGS sequence"/>
</dbReference>
<dbReference type="EMBL" id="SJPN01000004">
    <property type="protein sequence ID" value="TWU02251.1"/>
    <property type="molecule type" value="Genomic_DNA"/>
</dbReference>
<dbReference type="OrthoDB" id="9789943at2"/>
<evidence type="ECO:0000313" key="4">
    <source>
        <dbReference type="Proteomes" id="UP000320176"/>
    </source>
</evidence>
<keyword evidence="1" id="KW-0812">Transmembrane</keyword>
<evidence type="ECO:0000313" key="3">
    <source>
        <dbReference type="EMBL" id="TWU02251.1"/>
    </source>
</evidence>
<dbReference type="PANTHER" id="PTHR34351:SF2">
    <property type="entry name" value="DUF58 DOMAIN-CONTAINING PROTEIN"/>
    <property type="match status" value="1"/>
</dbReference>
<dbReference type="Pfam" id="PF01882">
    <property type="entry name" value="DUF58"/>
    <property type="match status" value="1"/>
</dbReference>
<proteinExistence type="predicted"/>
<dbReference type="PANTHER" id="PTHR34351">
    <property type="entry name" value="SLR1927 PROTEIN-RELATED"/>
    <property type="match status" value="1"/>
</dbReference>
<dbReference type="AlphaFoldDB" id="A0A5C6ARW9"/>
<feature type="transmembrane region" description="Helical" evidence="1">
    <location>
        <begin position="34"/>
        <end position="66"/>
    </location>
</feature>
<comment type="caution">
    <text evidence="3">The sequence shown here is derived from an EMBL/GenBank/DDBJ whole genome shotgun (WGS) entry which is preliminary data.</text>
</comment>